<keyword evidence="4" id="KW-0804">Transcription</keyword>
<evidence type="ECO:0000313" key="9">
    <source>
        <dbReference type="EMBL" id="RYR59228.1"/>
    </source>
</evidence>
<feature type="coiled-coil region" evidence="6">
    <location>
        <begin position="167"/>
        <end position="201"/>
    </location>
</feature>
<keyword evidence="6" id="KW-0175">Coiled coil</keyword>
<proteinExistence type="predicted"/>
<keyword evidence="7" id="KW-0472">Membrane</keyword>
<keyword evidence="10" id="KW-1185">Reference proteome</keyword>
<reference evidence="9 10" key="1">
    <citation type="submission" date="2019-01" db="EMBL/GenBank/DDBJ databases">
        <title>Sequencing of cultivated peanut Arachis hypogaea provides insights into genome evolution and oil improvement.</title>
        <authorList>
            <person name="Chen X."/>
        </authorList>
    </citation>
    <scope>NUCLEOTIDE SEQUENCE [LARGE SCALE GENOMIC DNA]</scope>
    <source>
        <strain evidence="10">cv. Fuhuasheng</strain>
        <tissue evidence="9">Leaves</tissue>
    </source>
</reference>
<evidence type="ECO:0000256" key="3">
    <source>
        <dbReference type="ARBA" id="ARBA00023125"/>
    </source>
</evidence>
<dbReference type="Gene3D" id="6.10.140.920">
    <property type="match status" value="1"/>
</dbReference>
<evidence type="ECO:0000256" key="7">
    <source>
        <dbReference type="SAM" id="Phobius"/>
    </source>
</evidence>
<comment type="subcellular location">
    <subcellularLocation>
        <location evidence="1">Nucleus</location>
    </subcellularLocation>
</comment>
<organism evidence="9 10">
    <name type="scientific">Arachis hypogaea</name>
    <name type="common">Peanut</name>
    <dbReference type="NCBI Taxonomy" id="3818"/>
    <lineage>
        <taxon>Eukaryota</taxon>
        <taxon>Viridiplantae</taxon>
        <taxon>Streptophyta</taxon>
        <taxon>Embryophyta</taxon>
        <taxon>Tracheophyta</taxon>
        <taxon>Spermatophyta</taxon>
        <taxon>Magnoliopsida</taxon>
        <taxon>eudicotyledons</taxon>
        <taxon>Gunneridae</taxon>
        <taxon>Pentapetalae</taxon>
        <taxon>rosids</taxon>
        <taxon>fabids</taxon>
        <taxon>Fabales</taxon>
        <taxon>Fabaceae</taxon>
        <taxon>Papilionoideae</taxon>
        <taxon>50 kb inversion clade</taxon>
        <taxon>dalbergioids sensu lato</taxon>
        <taxon>Dalbergieae</taxon>
        <taxon>Pterocarpus clade</taxon>
        <taxon>Arachis</taxon>
    </lineage>
</organism>
<dbReference type="Proteomes" id="UP000289738">
    <property type="component" value="Chromosome A05"/>
</dbReference>
<dbReference type="GO" id="GO:0000978">
    <property type="term" value="F:RNA polymerase II cis-regulatory region sequence-specific DNA binding"/>
    <property type="evidence" value="ECO:0007669"/>
    <property type="project" value="TreeGrafter"/>
</dbReference>
<dbReference type="GO" id="GO:0046983">
    <property type="term" value="F:protein dimerization activity"/>
    <property type="evidence" value="ECO:0007669"/>
    <property type="project" value="InterPro"/>
</dbReference>
<dbReference type="InterPro" id="IPR002100">
    <property type="entry name" value="TF_MADSbox"/>
</dbReference>
<feature type="domain" description="MADS-box" evidence="8">
    <location>
        <begin position="78"/>
        <end position="138"/>
    </location>
</feature>
<feature type="transmembrane region" description="Helical" evidence="7">
    <location>
        <begin position="12"/>
        <end position="33"/>
    </location>
</feature>
<evidence type="ECO:0000256" key="2">
    <source>
        <dbReference type="ARBA" id="ARBA00023015"/>
    </source>
</evidence>
<dbReference type="EMBL" id="SDMP01000005">
    <property type="protein sequence ID" value="RYR59228.1"/>
    <property type="molecule type" value="Genomic_DNA"/>
</dbReference>
<dbReference type="FunFam" id="3.40.1810.10:FF:000006">
    <property type="entry name" value="Agamous-like MADS-box protein AGL62"/>
    <property type="match status" value="1"/>
</dbReference>
<dbReference type="CDD" id="cd00265">
    <property type="entry name" value="MADS_MEF2_like"/>
    <property type="match status" value="1"/>
</dbReference>
<dbReference type="GO" id="GO:0045944">
    <property type="term" value="P:positive regulation of transcription by RNA polymerase II"/>
    <property type="evidence" value="ECO:0007669"/>
    <property type="project" value="InterPro"/>
</dbReference>
<sequence length="320" mass="36146">MHRRLCLCHLRYDSVSAYVLLLASLPTIFVVVVPPLPTISLVLEQVVARTNFSGEGRCNVRLNLAPRMASNSSSKKNKGRQKIEMKKMMKESNLQVTFSKRRGGLFKKASELSTLCGVELALIVFSPGNKAYSFGHPSVEALIKSFTEGGGPPHLDAATVHFTTEAHDELNTLLAKINEEIEAERKQVQEMNRWRKEAEAKWWWAAPVGEMSVPKLKQYKVALEELKKTVTCHFEKLRINKDPVAVGNYTLNNMMPLPVPVPMPVPLPPIFFSSLFQNSQMHNHHQAFEDEIPYHQFYSYTAMLQQGGGSFLFGPYTRNN</sequence>
<evidence type="ECO:0000256" key="6">
    <source>
        <dbReference type="SAM" id="Coils"/>
    </source>
</evidence>
<gene>
    <name evidence="9" type="ORF">Ahy_A05g025074</name>
</gene>
<dbReference type="GO" id="GO:0005634">
    <property type="term" value="C:nucleus"/>
    <property type="evidence" value="ECO:0007669"/>
    <property type="project" value="UniProtKB-SubCell"/>
</dbReference>
<dbReference type="GO" id="GO:0000981">
    <property type="term" value="F:DNA-binding transcription factor activity, RNA polymerase II-specific"/>
    <property type="evidence" value="ECO:0007669"/>
    <property type="project" value="TreeGrafter"/>
</dbReference>
<dbReference type="InterPro" id="IPR036879">
    <property type="entry name" value="TF_MADSbox_sf"/>
</dbReference>
<accession>A0A445D7T8</accession>
<comment type="caution">
    <text evidence="9">The sequence shown here is derived from an EMBL/GenBank/DDBJ whole genome shotgun (WGS) entry which is preliminary data.</text>
</comment>
<evidence type="ECO:0000259" key="8">
    <source>
        <dbReference type="PROSITE" id="PS50066"/>
    </source>
</evidence>
<protein>
    <recommendedName>
        <fullName evidence="8">MADS-box domain-containing protein</fullName>
    </recommendedName>
</protein>
<dbReference type="PROSITE" id="PS50066">
    <property type="entry name" value="MADS_BOX_2"/>
    <property type="match status" value="1"/>
</dbReference>
<dbReference type="Pfam" id="PF00319">
    <property type="entry name" value="SRF-TF"/>
    <property type="match status" value="1"/>
</dbReference>
<dbReference type="PRINTS" id="PR00404">
    <property type="entry name" value="MADSDOMAIN"/>
</dbReference>
<dbReference type="PANTHER" id="PTHR11945:SF776">
    <property type="entry name" value="AGAMOUS-LIKE 50-RELATED"/>
    <property type="match status" value="1"/>
</dbReference>
<name>A0A445D7T8_ARAHY</name>
<dbReference type="InterPro" id="IPR033896">
    <property type="entry name" value="MEF2-like_N"/>
</dbReference>
<dbReference type="PANTHER" id="PTHR11945">
    <property type="entry name" value="MADS BOX PROTEIN"/>
    <property type="match status" value="1"/>
</dbReference>
<evidence type="ECO:0000256" key="4">
    <source>
        <dbReference type="ARBA" id="ARBA00023163"/>
    </source>
</evidence>
<dbReference type="SMART" id="SM00432">
    <property type="entry name" value="MADS"/>
    <property type="match status" value="1"/>
</dbReference>
<keyword evidence="2" id="KW-0805">Transcription regulation</keyword>
<evidence type="ECO:0000313" key="10">
    <source>
        <dbReference type="Proteomes" id="UP000289738"/>
    </source>
</evidence>
<keyword evidence="3" id="KW-0238">DNA-binding</keyword>
<keyword evidence="5" id="KW-0539">Nucleus</keyword>
<keyword evidence="7" id="KW-0812">Transmembrane</keyword>
<evidence type="ECO:0000256" key="1">
    <source>
        <dbReference type="ARBA" id="ARBA00004123"/>
    </source>
</evidence>
<evidence type="ECO:0000256" key="5">
    <source>
        <dbReference type="ARBA" id="ARBA00023242"/>
    </source>
</evidence>
<dbReference type="Gene3D" id="3.40.1810.10">
    <property type="entry name" value="Transcription factor, MADS-box"/>
    <property type="match status" value="1"/>
</dbReference>
<dbReference type="SUPFAM" id="SSF55455">
    <property type="entry name" value="SRF-like"/>
    <property type="match status" value="1"/>
</dbReference>
<keyword evidence="7" id="KW-1133">Transmembrane helix</keyword>
<dbReference type="AlphaFoldDB" id="A0A445D7T8"/>